<feature type="region of interest" description="Disordered" evidence="1">
    <location>
        <begin position="139"/>
        <end position="195"/>
    </location>
</feature>
<organism evidence="2 3">
    <name type="scientific">Novosphingobium jiangmenense</name>
    <dbReference type="NCBI Taxonomy" id="2791981"/>
    <lineage>
        <taxon>Bacteria</taxon>
        <taxon>Pseudomonadati</taxon>
        <taxon>Pseudomonadota</taxon>
        <taxon>Alphaproteobacteria</taxon>
        <taxon>Sphingomonadales</taxon>
        <taxon>Sphingomonadaceae</taxon>
        <taxon>Novosphingobium</taxon>
    </lineage>
</organism>
<evidence type="ECO:0000313" key="3">
    <source>
        <dbReference type="Proteomes" id="UP000600799"/>
    </source>
</evidence>
<dbReference type="EMBL" id="JADQDC010000001">
    <property type="protein sequence ID" value="MBF9149671.1"/>
    <property type="molecule type" value="Genomic_DNA"/>
</dbReference>
<sequence>MASLSLAFLAFGGAAAGQSSDDKGEQSAGVEQSQDSGSQPAQGDGKTQAWTAVEPPSVEQLRKQNPNLKVQILVVSQEEIANQGVRGNGRIIYRVVNGILQIVLTDPAAAASLAQLIPDLAPQIVAAVPASAEAVEAVTGNQSGNGNGGNNNGNNGNNGNGGNNGGNSPFDDPGPGTNGPPDFVENPNRDNISPS</sequence>
<feature type="compositionally biased region" description="Low complexity" evidence="1">
    <location>
        <begin position="166"/>
        <end position="182"/>
    </location>
</feature>
<reference evidence="2 3" key="1">
    <citation type="submission" date="2020-11" db="EMBL/GenBank/DDBJ databases">
        <title>The genome sequence of Novosphingobium sp. 1Y9A.</title>
        <authorList>
            <person name="Liu Y."/>
        </authorList>
    </citation>
    <scope>NUCLEOTIDE SEQUENCE [LARGE SCALE GENOMIC DNA]</scope>
    <source>
        <strain evidence="2 3">1Y9A</strain>
    </source>
</reference>
<feature type="compositionally biased region" description="Gly residues" evidence="1">
    <location>
        <begin position="143"/>
        <end position="165"/>
    </location>
</feature>
<gene>
    <name evidence="2" type="ORF">I2488_01505</name>
</gene>
<keyword evidence="3" id="KW-1185">Reference proteome</keyword>
<dbReference type="RefSeq" id="WP_196274037.1">
    <property type="nucleotide sequence ID" value="NZ_JADQDC010000001.1"/>
</dbReference>
<proteinExistence type="predicted"/>
<protein>
    <submittedName>
        <fullName evidence="2">Uncharacterized protein</fullName>
    </submittedName>
</protein>
<feature type="region of interest" description="Disordered" evidence="1">
    <location>
        <begin position="15"/>
        <end position="49"/>
    </location>
</feature>
<evidence type="ECO:0000313" key="2">
    <source>
        <dbReference type="EMBL" id="MBF9149671.1"/>
    </source>
</evidence>
<feature type="compositionally biased region" description="Polar residues" evidence="1">
    <location>
        <begin position="29"/>
        <end position="41"/>
    </location>
</feature>
<accession>A0ABS0HBL4</accession>
<evidence type="ECO:0000256" key="1">
    <source>
        <dbReference type="SAM" id="MobiDB-lite"/>
    </source>
</evidence>
<comment type="caution">
    <text evidence="2">The sequence shown here is derived from an EMBL/GenBank/DDBJ whole genome shotgun (WGS) entry which is preliminary data.</text>
</comment>
<name>A0ABS0HBL4_9SPHN</name>
<dbReference type="Proteomes" id="UP000600799">
    <property type="component" value="Unassembled WGS sequence"/>
</dbReference>